<accession>A0A2I0HUI5</accession>
<evidence type="ECO:0008006" key="4">
    <source>
        <dbReference type="Google" id="ProtNLM"/>
    </source>
</evidence>
<evidence type="ECO:0000313" key="2">
    <source>
        <dbReference type="EMBL" id="PKI35375.1"/>
    </source>
</evidence>
<feature type="chain" id="PRO_5014158455" description="O-methyltransferase domain-containing protein" evidence="1">
    <location>
        <begin position="41"/>
        <end position="331"/>
    </location>
</feature>
<feature type="signal peptide" evidence="1">
    <location>
        <begin position="1"/>
        <end position="40"/>
    </location>
</feature>
<dbReference type="EMBL" id="PGOL01005372">
    <property type="protein sequence ID" value="PKI35375.1"/>
    <property type="molecule type" value="Genomic_DNA"/>
</dbReference>
<sequence length="331" mass="36814">MRGRETNRRNSSRRGPSSYSALTSFLLLTLFFLLSRPSTPTPISDSTALRVQNRFPLCEIPPFDCYKSPQAHLVIANLVEGLKHPFLYSLSDFGTWPDKPHKNTVRMLEGKLFRKPNISVTMQEVLERLQGGGKEGLAVDVGANVGMASFAAAVMGFRRVLTLRRPRPTDRVVGSGYLLEDIDEQGQSMVVRVLGQDSTTIGDGDALAAAEPERSTWLMLAVDELEGGRSLRVSAVRGAKLLERMPWMERLVGEEGVGCPLPHHGGSTAWKWACKRALRGRTKVAEGRQWTRITAVPLSSIGFIGCWRAESIELRKHFIRGNLCEFLRKLI</sequence>
<dbReference type="PANTHER" id="PTHR34203">
    <property type="entry name" value="METHYLTRANSFERASE, FKBM FAMILY PROTEIN"/>
    <property type="match status" value="1"/>
</dbReference>
<evidence type="ECO:0000313" key="3">
    <source>
        <dbReference type="Proteomes" id="UP000233551"/>
    </source>
</evidence>
<dbReference type="Proteomes" id="UP000233551">
    <property type="component" value="Unassembled WGS sequence"/>
</dbReference>
<dbReference type="InterPro" id="IPR052514">
    <property type="entry name" value="SAM-dependent_MTase"/>
</dbReference>
<dbReference type="AlphaFoldDB" id="A0A2I0HUI5"/>
<keyword evidence="1" id="KW-0732">Signal</keyword>
<name>A0A2I0HUI5_PUNGR</name>
<dbReference type="PANTHER" id="PTHR34203:SF13">
    <property type="entry name" value="EXPRESSED PROTEIN"/>
    <property type="match status" value="1"/>
</dbReference>
<reference evidence="2 3" key="1">
    <citation type="submission" date="2017-11" db="EMBL/GenBank/DDBJ databases">
        <title>De-novo sequencing of pomegranate (Punica granatum L.) genome.</title>
        <authorList>
            <person name="Akparov Z."/>
            <person name="Amiraslanov A."/>
            <person name="Hajiyeva S."/>
            <person name="Abbasov M."/>
            <person name="Kaur K."/>
            <person name="Hamwieh A."/>
            <person name="Solovyev V."/>
            <person name="Salamov A."/>
            <person name="Braich B."/>
            <person name="Kosarev P."/>
            <person name="Mahmoud A."/>
            <person name="Hajiyev E."/>
            <person name="Babayeva S."/>
            <person name="Izzatullayeva V."/>
            <person name="Mammadov A."/>
            <person name="Mammadov A."/>
            <person name="Sharifova S."/>
            <person name="Ojaghi J."/>
            <person name="Eynullazada K."/>
            <person name="Bayramov B."/>
            <person name="Abdulazimova A."/>
            <person name="Shahmuradov I."/>
        </authorList>
    </citation>
    <scope>NUCLEOTIDE SEQUENCE [LARGE SCALE GENOMIC DNA]</scope>
    <source>
        <strain evidence="3">cv. AG2017</strain>
        <tissue evidence="2">Leaf</tissue>
    </source>
</reference>
<keyword evidence="3" id="KW-1185">Reference proteome</keyword>
<protein>
    <recommendedName>
        <fullName evidence="4">O-methyltransferase domain-containing protein</fullName>
    </recommendedName>
</protein>
<dbReference type="STRING" id="22663.A0A2I0HUI5"/>
<gene>
    <name evidence="2" type="ORF">CRG98_044232</name>
</gene>
<comment type="caution">
    <text evidence="2">The sequence shown here is derived from an EMBL/GenBank/DDBJ whole genome shotgun (WGS) entry which is preliminary data.</text>
</comment>
<evidence type="ECO:0000256" key="1">
    <source>
        <dbReference type="SAM" id="SignalP"/>
    </source>
</evidence>
<organism evidence="2 3">
    <name type="scientific">Punica granatum</name>
    <name type="common">Pomegranate</name>
    <dbReference type="NCBI Taxonomy" id="22663"/>
    <lineage>
        <taxon>Eukaryota</taxon>
        <taxon>Viridiplantae</taxon>
        <taxon>Streptophyta</taxon>
        <taxon>Embryophyta</taxon>
        <taxon>Tracheophyta</taxon>
        <taxon>Spermatophyta</taxon>
        <taxon>Magnoliopsida</taxon>
        <taxon>eudicotyledons</taxon>
        <taxon>Gunneridae</taxon>
        <taxon>Pentapetalae</taxon>
        <taxon>rosids</taxon>
        <taxon>malvids</taxon>
        <taxon>Myrtales</taxon>
        <taxon>Lythraceae</taxon>
        <taxon>Punica</taxon>
    </lineage>
</organism>
<proteinExistence type="predicted"/>